<dbReference type="Proteomes" id="UP000662904">
    <property type="component" value="Chromosome"/>
</dbReference>
<dbReference type="KEGG" id="kme:H0A61_00482"/>
<gene>
    <name evidence="1" type="ORF">H0A61_00482</name>
</gene>
<evidence type="ECO:0000313" key="1">
    <source>
        <dbReference type="EMBL" id="QSQ08162.1"/>
    </source>
</evidence>
<reference evidence="1" key="1">
    <citation type="submission" date="2020-07" db="EMBL/GenBank/DDBJ databases">
        <title>Koleobacter methoxysyntrophicus gen. nov., sp. nov., a novel anaerobic bacterium isolated from deep subsurface oil field and proposal of Koleobacterales ord. nov. in the phylum Firmicutes.</title>
        <authorList>
            <person name="Sakamoto S."/>
            <person name="Tamaki H."/>
        </authorList>
    </citation>
    <scope>NUCLEOTIDE SEQUENCE</scope>
    <source>
        <strain evidence="1">NRmbB1</strain>
    </source>
</reference>
<keyword evidence="2" id="KW-1185">Reference proteome</keyword>
<accession>A0A8A0RJV8</accession>
<name>A0A8A0RJV8_9FIRM</name>
<protein>
    <submittedName>
        <fullName evidence="1">Uncharacterized protein</fullName>
    </submittedName>
</protein>
<evidence type="ECO:0000313" key="2">
    <source>
        <dbReference type="Proteomes" id="UP000662904"/>
    </source>
</evidence>
<dbReference type="EMBL" id="CP059066">
    <property type="protein sequence ID" value="QSQ08162.1"/>
    <property type="molecule type" value="Genomic_DNA"/>
</dbReference>
<sequence length="47" mass="5651">MTIEENPRLKQMVLEVVNNQFKANNPPVTRKTLQRLTKNMMRRQPKK</sequence>
<organism evidence="1 2">
    <name type="scientific">Koleobacter methoxysyntrophicus</name>
    <dbReference type="NCBI Taxonomy" id="2751313"/>
    <lineage>
        <taxon>Bacteria</taxon>
        <taxon>Bacillati</taxon>
        <taxon>Bacillota</taxon>
        <taxon>Clostridia</taxon>
        <taxon>Koleobacterales</taxon>
        <taxon>Koleobacteraceae</taxon>
        <taxon>Koleobacter</taxon>
    </lineage>
</organism>
<dbReference type="AlphaFoldDB" id="A0A8A0RJV8"/>
<proteinExistence type="predicted"/>